<protein>
    <recommendedName>
        <fullName evidence="1">MULE transposase domain-containing protein</fullName>
    </recommendedName>
</protein>
<reference evidence="2" key="1">
    <citation type="submission" date="2015-07" db="EMBL/GenBank/DDBJ databases">
        <title>MeaNS - Measles Nucleotide Surveillance Program.</title>
        <authorList>
            <person name="Tran T."/>
            <person name="Druce J."/>
        </authorList>
    </citation>
    <scope>NUCLEOTIDE SEQUENCE</scope>
    <source>
        <strain evidence="2">UCB-OBI-ISO-001</strain>
        <tissue evidence="2">Gonad</tissue>
    </source>
</reference>
<feature type="domain" description="MULE transposase" evidence="1">
    <location>
        <begin position="49"/>
        <end position="135"/>
    </location>
</feature>
<dbReference type="InterPro" id="IPR018289">
    <property type="entry name" value="MULE_transposase_dom"/>
</dbReference>
<sequence length="136" mass="15324">LFKGADKRNSGFPANPGARTGFETSEEYCKLDNGKQFLRYDSGYSIISSCDGTFKIVPEQWFQLFSIHVQVESSSFPQVFALLPNKAKQIYELFFKLLKIMQPNAYLLDLMADFEVAVHKASNSSFPNSSIVACFI</sequence>
<gene>
    <name evidence="2" type="ORF">OCBIM_22031127mg</name>
</gene>
<dbReference type="EMBL" id="KQ415721">
    <property type="protein sequence ID" value="KOG00831.1"/>
    <property type="molecule type" value="Genomic_DNA"/>
</dbReference>
<dbReference type="AlphaFoldDB" id="A0A0L8IH76"/>
<proteinExistence type="predicted"/>
<evidence type="ECO:0000313" key="2">
    <source>
        <dbReference type="EMBL" id="KOG00831.1"/>
    </source>
</evidence>
<organism evidence="2">
    <name type="scientific">Octopus bimaculoides</name>
    <name type="common">California two-spotted octopus</name>
    <dbReference type="NCBI Taxonomy" id="37653"/>
    <lineage>
        <taxon>Eukaryota</taxon>
        <taxon>Metazoa</taxon>
        <taxon>Spiralia</taxon>
        <taxon>Lophotrochozoa</taxon>
        <taxon>Mollusca</taxon>
        <taxon>Cephalopoda</taxon>
        <taxon>Coleoidea</taxon>
        <taxon>Octopodiformes</taxon>
        <taxon>Octopoda</taxon>
        <taxon>Incirrata</taxon>
        <taxon>Octopodidae</taxon>
        <taxon>Octopus</taxon>
    </lineage>
</organism>
<feature type="non-terminal residue" evidence="2">
    <location>
        <position position="1"/>
    </location>
</feature>
<evidence type="ECO:0000259" key="1">
    <source>
        <dbReference type="Pfam" id="PF10551"/>
    </source>
</evidence>
<dbReference type="Pfam" id="PF10551">
    <property type="entry name" value="MULE"/>
    <property type="match status" value="1"/>
</dbReference>
<accession>A0A0L8IH76</accession>
<name>A0A0L8IH76_OCTBM</name>